<dbReference type="PANTHER" id="PTHR18895:SF74">
    <property type="entry name" value="MTRF1L RELEASE FACTOR GLUTAMINE METHYLTRANSFERASE"/>
    <property type="match status" value="1"/>
</dbReference>
<dbReference type="Pfam" id="PF05175">
    <property type="entry name" value="MTS"/>
    <property type="match status" value="1"/>
</dbReference>
<evidence type="ECO:0000313" key="8">
    <source>
        <dbReference type="Proteomes" id="UP000017148"/>
    </source>
</evidence>
<evidence type="ECO:0000256" key="4">
    <source>
        <dbReference type="ARBA" id="ARBA00022691"/>
    </source>
</evidence>
<dbReference type="GO" id="GO:0003676">
    <property type="term" value="F:nucleic acid binding"/>
    <property type="evidence" value="ECO:0007669"/>
    <property type="project" value="InterPro"/>
</dbReference>
<reference evidence="7 8" key="1">
    <citation type="journal article" date="2013" name="Environ. Microbiol.">
        <title>Genome analysis of Chitinivibrio alkaliphilus gen. nov., sp. nov., a novel extremely haloalkaliphilic anaerobic chitinolytic bacterium from the candidate phylum Termite Group 3.</title>
        <authorList>
            <person name="Sorokin D.Y."/>
            <person name="Gumerov V.M."/>
            <person name="Rakitin A.L."/>
            <person name="Beletsky A.V."/>
            <person name="Damste J.S."/>
            <person name="Muyzer G."/>
            <person name="Mardanov A.V."/>
            <person name="Ravin N.V."/>
        </authorList>
    </citation>
    <scope>NUCLEOTIDE SEQUENCE [LARGE SCALE GENOMIC DNA]</scope>
    <source>
        <strain evidence="7 8">ACht1</strain>
    </source>
</reference>
<dbReference type="InterPro" id="IPR050320">
    <property type="entry name" value="N5-glutamine_MTase"/>
</dbReference>
<dbReference type="STRING" id="1313304.CALK_2193"/>
<name>U7D363_9BACT</name>
<dbReference type="Gene3D" id="3.40.50.150">
    <property type="entry name" value="Vaccinia Virus protein VP39"/>
    <property type="match status" value="1"/>
</dbReference>
<dbReference type="GO" id="GO:0032259">
    <property type="term" value="P:methylation"/>
    <property type="evidence" value="ECO:0007669"/>
    <property type="project" value="UniProtKB-KW"/>
</dbReference>
<gene>
    <name evidence="7" type="ORF">CALK_2193</name>
</gene>
<evidence type="ECO:0000313" key="7">
    <source>
        <dbReference type="EMBL" id="ERP30944.1"/>
    </source>
</evidence>
<dbReference type="EC" id="2.1.1.297" evidence="1"/>
<evidence type="ECO:0000256" key="1">
    <source>
        <dbReference type="ARBA" id="ARBA00012771"/>
    </source>
</evidence>
<dbReference type="EMBL" id="ASJR01000025">
    <property type="protein sequence ID" value="ERP30944.1"/>
    <property type="molecule type" value="Genomic_DNA"/>
</dbReference>
<dbReference type="CDD" id="cd02440">
    <property type="entry name" value="AdoMet_MTases"/>
    <property type="match status" value="1"/>
</dbReference>
<dbReference type="PROSITE" id="PS00092">
    <property type="entry name" value="N6_MTASE"/>
    <property type="match status" value="1"/>
</dbReference>
<evidence type="ECO:0000256" key="5">
    <source>
        <dbReference type="ARBA" id="ARBA00048391"/>
    </source>
</evidence>
<dbReference type="Proteomes" id="UP000017148">
    <property type="component" value="Unassembled WGS sequence"/>
</dbReference>
<dbReference type="InterPro" id="IPR019874">
    <property type="entry name" value="RF_methyltr_PrmC"/>
</dbReference>
<sequence>MTLKEFYFYIQEKISAFSPTVQQDCDILFEHITTHRPHAVLRPTSPPLTDPIPEAYRERLDKICHEYARGVPLAYCMGECFFFNKAYRVSPHTLIPRQDTESLILTCLEKEGREPLRVLELGTGSGIICETLREERPTWEIYSVDISPEALLTAKENCNPAITLIASDSFSALRDHASFDILISNPPYIPAEEIPNLDTSVRAHEPLGALNGGTDGLYFYRYLAEKGKKLLYPQGRLYLEIGWDQGTDVPAILHQAQWNTISCHPDLAGRDRVVTATA</sequence>
<dbReference type="InterPro" id="IPR002052">
    <property type="entry name" value="DNA_methylase_N6_adenine_CS"/>
</dbReference>
<dbReference type="NCBIfam" id="TIGR03534">
    <property type="entry name" value="RF_mod_PrmC"/>
    <property type="match status" value="1"/>
</dbReference>
<dbReference type="NCBIfam" id="TIGR00536">
    <property type="entry name" value="hemK_fam"/>
    <property type="match status" value="1"/>
</dbReference>
<keyword evidence="3 7" id="KW-0808">Transferase</keyword>
<dbReference type="InterPro" id="IPR029063">
    <property type="entry name" value="SAM-dependent_MTases_sf"/>
</dbReference>
<evidence type="ECO:0000259" key="6">
    <source>
        <dbReference type="Pfam" id="PF05175"/>
    </source>
</evidence>
<keyword evidence="4" id="KW-0949">S-adenosyl-L-methionine</keyword>
<evidence type="ECO:0000256" key="2">
    <source>
        <dbReference type="ARBA" id="ARBA00022603"/>
    </source>
</evidence>
<comment type="caution">
    <text evidence="7">The sequence shown here is derived from an EMBL/GenBank/DDBJ whole genome shotgun (WGS) entry which is preliminary data.</text>
</comment>
<keyword evidence="8" id="KW-1185">Reference proteome</keyword>
<keyword evidence="2 7" id="KW-0489">Methyltransferase</keyword>
<accession>U7D363</accession>
<comment type="catalytic activity">
    <reaction evidence="5">
        <text>L-glutaminyl-[peptide chain release factor] + S-adenosyl-L-methionine = N(5)-methyl-L-glutaminyl-[peptide chain release factor] + S-adenosyl-L-homocysteine + H(+)</text>
        <dbReference type="Rhea" id="RHEA:42896"/>
        <dbReference type="Rhea" id="RHEA-COMP:10271"/>
        <dbReference type="Rhea" id="RHEA-COMP:10272"/>
        <dbReference type="ChEBI" id="CHEBI:15378"/>
        <dbReference type="ChEBI" id="CHEBI:30011"/>
        <dbReference type="ChEBI" id="CHEBI:57856"/>
        <dbReference type="ChEBI" id="CHEBI:59789"/>
        <dbReference type="ChEBI" id="CHEBI:61891"/>
        <dbReference type="EC" id="2.1.1.297"/>
    </reaction>
</comment>
<dbReference type="InterPro" id="IPR007848">
    <property type="entry name" value="Small_mtfrase_dom"/>
</dbReference>
<dbReference type="eggNOG" id="COG2890">
    <property type="taxonomic scope" value="Bacteria"/>
</dbReference>
<organism evidence="7 8">
    <name type="scientific">Chitinivibrio alkaliphilus ACht1</name>
    <dbReference type="NCBI Taxonomy" id="1313304"/>
    <lineage>
        <taxon>Bacteria</taxon>
        <taxon>Pseudomonadati</taxon>
        <taxon>Fibrobacterota</taxon>
        <taxon>Chitinivibrionia</taxon>
        <taxon>Chitinivibrionales</taxon>
        <taxon>Chitinivibrionaceae</taxon>
        <taxon>Chitinivibrio</taxon>
    </lineage>
</organism>
<dbReference type="RefSeq" id="WP_022637569.1">
    <property type="nucleotide sequence ID" value="NZ_ASJR01000025.1"/>
</dbReference>
<proteinExistence type="predicted"/>
<dbReference type="GO" id="GO:0102559">
    <property type="term" value="F:peptide chain release factor N(5)-glutamine methyltransferase activity"/>
    <property type="evidence" value="ECO:0007669"/>
    <property type="project" value="UniProtKB-EC"/>
</dbReference>
<feature type="domain" description="Methyltransferase small" evidence="6">
    <location>
        <begin position="102"/>
        <end position="189"/>
    </location>
</feature>
<protein>
    <recommendedName>
        <fullName evidence="1">peptide chain release factor N(5)-glutamine methyltransferase</fullName>
        <ecNumber evidence="1">2.1.1.297</ecNumber>
    </recommendedName>
</protein>
<dbReference type="AlphaFoldDB" id="U7D363"/>
<dbReference type="PANTHER" id="PTHR18895">
    <property type="entry name" value="HEMK METHYLTRANSFERASE"/>
    <property type="match status" value="1"/>
</dbReference>
<dbReference type="OrthoDB" id="9800643at2"/>
<dbReference type="SUPFAM" id="SSF53335">
    <property type="entry name" value="S-adenosyl-L-methionine-dependent methyltransferases"/>
    <property type="match status" value="1"/>
</dbReference>
<evidence type="ECO:0000256" key="3">
    <source>
        <dbReference type="ARBA" id="ARBA00022679"/>
    </source>
</evidence>
<dbReference type="PATRIC" id="fig|1313304.3.peg.2088"/>
<dbReference type="InterPro" id="IPR004556">
    <property type="entry name" value="HemK-like"/>
</dbReference>